<organism evidence="1 2">
    <name type="scientific">Asterophora parasitica</name>
    <dbReference type="NCBI Taxonomy" id="117018"/>
    <lineage>
        <taxon>Eukaryota</taxon>
        <taxon>Fungi</taxon>
        <taxon>Dikarya</taxon>
        <taxon>Basidiomycota</taxon>
        <taxon>Agaricomycotina</taxon>
        <taxon>Agaricomycetes</taxon>
        <taxon>Agaricomycetidae</taxon>
        <taxon>Agaricales</taxon>
        <taxon>Tricholomatineae</taxon>
        <taxon>Lyophyllaceae</taxon>
        <taxon>Asterophora</taxon>
    </lineage>
</organism>
<keyword evidence="2" id="KW-1185">Reference proteome</keyword>
<dbReference type="AlphaFoldDB" id="A0A9P7FQH7"/>
<accession>A0A9P7FQH7</accession>
<feature type="non-terminal residue" evidence="1">
    <location>
        <position position="68"/>
    </location>
</feature>
<gene>
    <name evidence="1" type="ORF">DXG03_008732</name>
</gene>
<sequence length="68" mass="7526">HSGHGACSPHAYRPRKQGECCPNDCDQTGISRLDGLRYLGCAEERQGLKEGWKLEPGFCRTAGHRQTV</sequence>
<feature type="non-terminal residue" evidence="1">
    <location>
        <position position="1"/>
    </location>
</feature>
<evidence type="ECO:0000313" key="2">
    <source>
        <dbReference type="Proteomes" id="UP000775547"/>
    </source>
</evidence>
<proteinExistence type="predicted"/>
<dbReference type="EMBL" id="JABCKV010007497">
    <property type="protein sequence ID" value="KAG5633042.1"/>
    <property type="molecule type" value="Genomic_DNA"/>
</dbReference>
<reference evidence="1" key="2">
    <citation type="submission" date="2021-10" db="EMBL/GenBank/DDBJ databases">
        <title>Phylogenomics reveals ancestral predisposition of the termite-cultivated fungus Termitomyces towards a domesticated lifestyle.</title>
        <authorList>
            <person name="Auxier B."/>
            <person name="Grum-Grzhimaylo A."/>
            <person name="Cardenas M.E."/>
            <person name="Lodge J.D."/>
            <person name="Laessoe T."/>
            <person name="Pedersen O."/>
            <person name="Smith M.E."/>
            <person name="Kuyper T.W."/>
            <person name="Franco-Molano E.A."/>
            <person name="Baroni T.J."/>
            <person name="Aanen D.K."/>
        </authorList>
    </citation>
    <scope>NUCLEOTIDE SEQUENCE</scope>
    <source>
        <strain evidence="1">AP01</strain>
        <tissue evidence="1">Mycelium</tissue>
    </source>
</reference>
<name>A0A9P7FQH7_9AGAR</name>
<protein>
    <submittedName>
        <fullName evidence="1">Uncharacterized protein</fullName>
    </submittedName>
</protein>
<comment type="caution">
    <text evidence="1">The sequence shown here is derived from an EMBL/GenBank/DDBJ whole genome shotgun (WGS) entry which is preliminary data.</text>
</comment>
<reference evidence="1" key="1">
    <citation type="submission" date="2020-07" db="EMBL/GenBank/DDBJ databases">
        <authorList>
            <person name="Nieuwenhuis M."/>
            <person name="Van De Peppel L.J.J."/>
        </authorList>
    </citation>
    <scope>NUCLEOTIDE SEQUENCE</scope>
    <source>
        <strain evidence="1">AP01</strain>
        <tissue evidence="1">Mycelium</tissue>
    </source>
</reference>
<dbReference type="Proteomes" id="UP000775547">
    <property type="component" value="Unassembled WGS sequence"/>
</dbReference>
<evidence type="ECO:0000313" key="1">
    <source>
        <dbReference type="EMBL" id="KAG5633042.1"/>
    </source>
</evidence>